<comment type="caution">
    <text evidence="3">The sequence shown here is derived from an EMBL/GenBank/DDBJ whole genome shotgun (WGS) entry which is preliminary data.</text>
</comment>
<evidence type="ECO:0000313" key="3">
    <source>
        <dbReference type="EMBL" id="KDR38278.1"/>
    </source>
</evidence>
<feature type="region of interest" description="Disordered" evidence="1">
    <location>
        <begin position="58"/>
        <end position="77"/>
    </location>
</feature>
<evidence type="ECO:0000256" key="2">
    <source>
        <dbReference type="SAM" id="SignalP"/>
    </source>
</evidence>
<feature type="chain" id="PRO_5007372054" evidence="2">
    <location>
        <begin position="21"/>
        <end position="146"/>
    </location>
</feature>
<dbReference type="AlphaFoldDB" id="A0A069PC76"/>
<dbReference type="EMBL" id="JFHC01000098">
    <property type="protein sequence ID" value="KDR38278.1"/>
    <property type="molecule type" value="Genomic_DNA"/>
</dbReference>
<dbReference type="RefSeq" id="WP_035925507.1">
    <property type="nucleotide sequence ID" value="NZ_CADFFX010000009.1"/>
</dbReference>
<protein>
    <submittedName>
        <fullName evidence="3">Uncharacterized protein</fullName>
    </submittedName>
</protein>
<sequence length="146" mass="14576">MRISARTFGQLVSNSTLVFANTGLALALFPFGAEANAAMAGGAGGIAGDSSEAGMELKRPLHHGGEDSSRPAFGCALADAATSPDKSATPAIARVTHRNNSVTLWDEITPPAPPPVPVPAPVPEPLPVPVEAIPDASGAAKTCASG</sequence>
<keyword evidence="2" id="KW-0732">Signal</keyword>
<evidence type="ECO:0000313" key="4">
    <source>
        <dbReference type="Proteomes" id="UP000027466"/>
    </source>
</evidence>
<dbReference type="Proteomes" id="UP000027466">
    <property type="component" value="Unassembled WGS sequence"/>
</dbReference>
<feature type="compositionally biased region" description="Basic and acidic residues" evidence="1">
    <location>
        <begin position="58"/>
        <end position="69"/>
    </location>
</feature>
<proteinExistence type="predicted"/>
<accession>A0A069PC76</accession>
<evidence type="ECO:0000256" key="1">
    <source>
        <dbReference type="SAM" id="MobiDB-lite"/>
    </source>
</evidence>
<organism evidence="3 4">
    <name type="scientific">Caballeronia glathei</name>
    <dbReference type="NCBI Taxonomy" id="60547"/>
    <lineage>
        <taxon>Bacteria</taxon>
        <taxon>Pseudomonadati</taxon>
        <taxon>Pseudomonadota</taxon>
        <taxon>Betaproteobacteria</taxon>
        <taxon>Burkholderiales</taxon>
        <taxon>Burkholderiaceae</taxon>
        <taxon>Caballeronia</taxon>
    </lineage>
</organism>
<feature type="signal peptide" evidence="2">
    <location>
        <begin position="1"/>
        <end position="20"/>
    </location>
</feature>
<keyword evidence="4" id="KW-1185">Reference proteome</keyword>
<gene>
    <name evidence="3" type="ORF">BG61_41800</name>
</gene>
<name>A0A069PC76_9BURK</name>
<reference evidence="3 4" key="1">
    <citation type="submission" date="2014-03" db="EMBL/GenBank/DDBJ databases">
        <title>Draft Genome Sequences of Four Burkholderia Strains.</title>
        <authorList>
            <person name="Liu X.Y."/>
            <person name="Li C.X."/>
            <person name="Xu J.H."/>
        </authorList>
    </citation>
    <scope>NUCLEOTIDE SEQUENCE [LARGE SCALE GENOMIC DNA]</scope>
    <source>
        <strain evidence="3 4">DSM 50014</strain>
    </source>
</reference>